<evidence type="ECO:0000313" key="2">
    <source>
        <dbReference type="Proteomes" id="UP000316093"/>
    </source>
</evidence>
<proteinExistence type="predicted"/>
<organism evidence="1 2">
    <name type="scientific">Luteibacter pinisoli</name>
    <dbReference type="NCBI Taxonomy" id="2589080"/>
    <lineage>
        <taxon>Bacteria</taxon>
        <taxon>Pseudomonadati</taxon>
        <taxon>Pseudomonadota</taxon>
        <taxon>Gammaproteobacteria</taxon>
        <taxon>Lysobacterales</taxon>
        <taxon>Rhodanobacteraceae</taxon>
        <taxon>Luteibacter</taxon>
    </lineage>
</organism>
<dbReference type="KEGG" id="lpy:FIV34_01080"/>
<dbReference type="RefSeq" id="WP_139978833.1">
    <property type="nucleotide sequence ID" value="NZ_CP041046.1"/>
</dbReference>
<dbReference type="EMBL" id="CP041046">
    <property type="protein sequence ID" value="QDE37894.1"/>
    <property type="molecule type" value="Genomic_DNA"/>
</dbReference>
<name>A0A4Y5YYM9_9GAMM</name>
<dbReference type="AlphaFoldDB" id="A0A4Y5YYM9"/>
<dbReference type="SUPFAM" id="SSF53335">
    <property type="entry name" value="S-adenosyl-L-methionine-dependent methyltransferases"/>
    <property type="match status" value="1"/>
</dbReference>
<sequence>MTASLAHALRLIAEHGHAAPWLTKARAEGSVMADALARALIDDDGERSAYDAPQAFEVFIRGGGNASLYSAVSATLARLYEQLGVRCLLDIGVGDGLALLPALGQTRPAPTTVDVVEPSGGLLDALRPRLPAGKAWQLTLQAFLAQLAPERRWDLAQSTFALQSIAPGERLVALKKLRRHVTRLAIVEFDVPVFSSADERFASLAQRYERAASEYGDDAALVAGGFLAPMLLGQLRTAAPSNWEQPISAWQDELVRAGYRVAATTHVHDYSWAPAWLIVAKA</sequence>
<evidence type="ECO:0008006" key="3">
    <source>
        <dbReference type="Google" id="ProtNLM"/>
    </source>
</evidence>
<dbReference type="Proteomes" id="UP000316093">
    <property type="component" value="Chromosome"/>
</dbReference>
<accession>A0A4Y5YYM9</accession>
<gene>
    <name evidence="1" type="ORF">FIV34_01080</name>
</gene>
<dbReference type="OrthoDB" id="156228at2"/>
<keyword evidence="2" id="KW-1185">Reference proteome</keyword>
<protein>
    <recommendedName>
        <fullName evidence="3">Class I SAM-dependent methyltransferase</fullName>
    </recommendedName>
</protein>
<dbReference type="InterPro" id="IPR029063">
    <property type="entry name" value="SAM-dependent_MTases_sf"/>
</dbReference>
<evidence type="ECO:0000313" key="1">
    <source>
        <dbReference type="EMBL" id="QDE37894.1"/>
    </source>
</evidence>
<reference evidence="1 2" key="1">
    <citation type="submission" date="2019-06" db="EMBL/GenBank/DDBJ databases">
        <title>A complete genome sequence for Luteibacter pinisoli MAH-14.</title>
        <authorList>
            <person name="Baltrus D.A."/>
        </authorList>
    </citation>
    <scope>NUCLEOTIDE SEQUENCE [LARGE SCALE GENOMIC DNA]</scope>
    <source>
        <strain evidence="1 2">MAH-14</strain>
    </source>
</reference>
<dbReference type="Gene3D" id="3.40.50.150">
    <property type="entry name" value="Vaccinia Virus protein VP39"/>
    <property type="match status" value="1"/>
</dbReference>